<evidence type="ECO:0000259" key="2">
    <source>
        <dbReference type="Pfam" id="PF13460"/>
    </source>
</evidence>
<feature type="compositionally biased region" description="Basic and acidic residues" evidence="1">
    <location>
        <begin position="15"/>
        <end position="28"/>
    </location>
</feature>
<protein>
    <submittedName>
        <fullName evidence="3">Nucleoside-diphosphate sugar epimerase</fullName>
    </submittedName>
</protein>
<dbReference type="GO" id="GO:0044877">
    <property type="term" value="F:protein-containing complex binding"/>
    <property type="evidence" value="ECO:0007669"/>
    <property type="project" value="TreeGrafter"/>
</dbReference>
<evidence type="ECO:0000256" key="1">
    <source>
        <dbReference type="SAM" id="MobiDB-lite"/>
    </source>
</evidence>
<feature type="compositionally biased region" description="Polar residues" evidence="1">
    <location>
        <begin position="1"/>
        <end position="14"/>
    </location>
</feature>
<comment type="caution">
    <text evidence="3">The sequence shown here is derived from an EMBL/GenBank/DDBJ whole genome shotgun (WGS) entry which is preliminary data.</text>
</comment>
<feature type="region of interest" description="Disordered" evidence="1">
    <location>
        <begin position="1"/>
        <end position="56"/>
    </location>
</feature>
<dbReference type="InterPro" id="IPR023393">
    <property type="entry name" value="START-like_dom_sf"/>
</dbReference>
<feature type="compositionally biased region" description="Basic and acidic residues" evidence="1">
    <location>
        <begin position="37"/>
        <end position="56"/>
    </location>
</feature>
<feature type="domain" description="NAD(P)-binding" evidence="2">
    <location>
        <begin position="68"/>
        <end position="175"/>
    </location>
</feature>
<dbReference type="InterPro" id="IPR051207">
    <property type="entry name" value="ComplexI_NDUFA9_subunit"/>
</dbReference>
<dbReference type="PANTHER" id="PTHR12126">
    <property type="entry name" value="NADH-UBIQUINONE OXIDOREDUCTASE 39 KDA SUBUNIT-RELATED"/>
    <property type="match status" value="1"/>
</dbReference>
<dbReference type="EMBL" id="NRRY01000001">
    <property type="protein sequence ID" value="MBK1617010.1"/>
    <property type="molecule type" value="Genomic_DNA"/>
</dbReference>
<gene>
    <name evidence="3" type="ORF">CKO42_00800</name>
</gene>
<proteinExistence type="predicted"/>
<dbReference type="AlphaFoldDB" id="A0A9X1B284"/>
<dbReference type="RefSeq" id="WP_200236711.1">
    <property type="nucleotide sequence ID" value="NZ_NRRY01000001.1"/>
</dbReference>
<evidence type="ECO:0000313" key="4">
    <source>
        <dbReference type="Proteomes" id="UP001138768"/>
    </source>
</evidence>
<dbReference type="PANTHER" id="PTHR12126:SF11">
    <property type="entry name" value="NADH DEHYDROGENASE [UBIQUINONE] 1 ALPHA SUBCOMPLEX SUBUNIT 9, MITOCHONDRIAL"/>
    <property type="match status" value="1"/>
</dbReference>
<dbReference type="InterPro" id="IPR021295">
    <property type="entry name" value="DUF2867"/>
</dbReference>
<keyword evidence="4" id="KW-1185">Reference proteome</keyword>
<dbReference type="Pfam" id="PF11066">
    <property type="entry name" value="DUF2867"/>
    <property type="match status" value="1"/>
</dbReference>
<organism evidence="3 4">
    <name type="scientific">Lamprobacter modestohalophilus</name>
    <dbReference type="NCBI Taxonomy" id="1064514"/>
    <lineage>
        <taxon>Bacteria</taxon>
        <taxon>Pseudomonadati</taxon>
        <taxon>Pseudomonadota</taxon>
        <taxon>Gammaproteobacteria</taxon>
        <taxon>Chromatiales</taxon>
        <taxon>Chromatiaceae</taxon>
        <taxon>Lamprobacter</taxon>
    </lineage>
</organism>
<evidence type="ECO:0000313" key="3">
    <source>
        <dbReference type="EMBL" id="MBK1617010.1"/>
    </source>
</evidence>
<dbReference type="SUPFAM" id="SSF55961">
    <property type="entry name" value="Bet v1-like"/>
    <property type="match status" value="1"/>
</dbReference>
<name>A0A9X1B284_9GAMM</name>
<dbReference type="Gene3D" id="3.40.50.720">
    <property type="entry name" value="NAD(P)-binding Rossmann-like Domain"/>
    <property type="match status" value="1"/>
</dbReference>
<dbReference type="SUPFAM" id="SSF51735">
    <property type="entry name" value="NAD(P)-binding Rossmann-fold domains"/>
    <property type="match status" value="1"/>
</dbReference>
<dbReference type="InterPro" id="IPR036291">
    <property type="entry name" value="NAD(P)-bd_dom_sf"/>
</dbReference>
<dbReference type="Proteomes" id="UP001138768">
    <property type="component" value="Unassembled WGS sequence"/>
</dbReference>
<reference evidence="3 4" key="1">
    <citation type="journal article" date="2020" name="Microorganisms">
        <title>Osmotic Adaptation and Compatible Solute Biosynthesis of Phototrophic Bacteria as Revealed from Genome Analyses.</title>
        <authorList>
            <person name="Imhoff J.F."/>
            <person name="Rahn T."/>
            <person name="Kunzel S."/>
            <person name="Keller A."/>
            <person name="Neulinger S.C."/>
        </authorList>
    </citation>
    <scope>NUCLEOTIDE SEQUENCE [LARGE SCALE GENOMIC DNA]</scope>
    <source>
        <strain evidence="3 4">DSM 25653</strain>
    </source>
</reference>
<sequence>MTQTADQPSQATSQVERERREAGHRIESEQSEAGQQAEREQAECQQTKREQAKRERGDDASAGCLVFGASGYIGSHLVPRLLDEGIRVRASSRNPSVLKARGWEGVDCVAADALDPASLDQALAGIEIAYYLVHSMAAGKDFGRIDLEAAANFAAAAERAGVKRIVYLGGLVPDDAESEHIVSRRDTGEVLRRGSVPVTELRAGIIAGPGSAAFEVMRDLVYHLPVMITPRWVQSKSPPLALDNLLMYLVRLPQIDAAEGRIFDAGGPETLTYREMMRILAEVGGRRPPLIIPVPVLTPTLSAYWLRFITAVPTNIARALIGGLKHDFSADDAELKRLVPQQLLGFREAVEAVFAAERESAPVVARWIEGAFAVRQQRIDYAYYAKRAGGNAETKAPPSAVWGVVSRIGGDDGWYYMNGLWQLRDLMDRLAGGPGGQHGRRHPSDLRVGDRIGSWSVIGLEPERRLSLAFGMRAPGAGMLEFDLEPRADGGTKLSITAYWHPAGVWGLAYWYSFQPAHQFIFGGTAKAICQRAEGHAKHPKSDQPSGRY</sequence>
<dbReference type="Gene3D" id="3.30.530.20">
    <property type="match status" value="1"/>
</dbReference>
<dbReference type="InterPro" id="IPR016040">
    <property type="entry name" value="NAD(P)-bd_dom"/>
</dbReference>
<dbReference type="Pfam" id="PF13460">
    <property type="entry name" value="NAD_binding_10"/>
    <property type="match status" value="1"/>
</dbReference>
<accession>A0A9X1B284</accession>